<dbReference type="RefSeq" id="WP_128762207.1">
    <property type="nucleotide sequence ID" value="NZ_QOVI01000006.1"/>
</dbReference>
<evidence type="ECO:0000313" key="4">
    <source>
        <dbReference type="Proteomes" id="UP000289821"/>
    </source>
</evidence>
<evidence type="ECO:0000256" key="1">
    <source>
        <dbReference type="RuleBase" id="RU363093"/>
    </source>
</evidence>
<gene>
    <name evidence="3" type="ORF">DSM04_10610</name>
</gene>
<dbReference type="PANTHER" id="PTHR43198:SF2">
    <property type="entry name" value="SI:CH1073-67J19.1-RELATED"/>
    <property type="match status" value="1"/>
</dbReference>
<protein>
    <recommendedName>
        <fullName evidence="1">Aminopyrimidine aminohydrolase</fullName>
        <ecNumber evidence="1">3.5.99.2</ecNumber>
    </recommendedName>
</protein>
<dbReference type="EMBL" id="QOVI01000006">
    <property type="protein sequence ID" value="RXG12531.1"/>
    <property type="molecule type" value="Genomic_DNA"/>
</dbReference>
<dbReference type="SUPFAM" id="SSF48613">
    <property type="entry name" value="Heme oxygenase-like"/>
    <property type="match status" value="1"/>
</dbReference>
<dbReference type="NCBIfam" id="TIGR04306">
    <property type="entry name" value="salvage_TenA"/>
    <property type="match status" value="1"/>
</dbReference>
<dbReference type="InterPro" id="IPR016084">
    <property type="entry name" value="Haem_Oase-like_multi-hlx"/>
</dbReference>
<accession>A0A4Q0NRG8</accession>
<comment type="pathway">
    <text evidence="1">Cofactor biosynthesis; thiamine diphosphate biosynthesis.</text>
</comment>
<dbReference type="UniPathway" id="UPA00060"/>
<dbReference type="GO" id="GO:0009229">
    <property type="term" value="P:thiamine diphosphate biosynthetic process"/>
    <property type="evidence" value="ECO:0007669"/>
    <property type="project" value="UniProtKB-UniPathway"/>
</dbReference>
<evidence type="ECO:0000259" key="2">
    <source>
        <dbReference type="Pfam" id="PF03070"/>
    </source>
</evidence>
<feature type="domain" description="Thiaminase-2/PQQC" evidence="2">
    <location>
        <begin position="8"/>
        <end position="210"/>
    </location>
</feature>
<comment type="catalytic activity">
    <reaction evidence="1">
        <text>thiamine + H2O = 5-(2-hydroxyethyl)-4-methylthiazole + 4-amino-5-hydroxymethyl-2-methylpyrimidine + H(+)</text>
        <dbReference type="Rhea" id="RHEA:17509"/>
        <dbReference type="ChEBI" id="CHEBI:15377"/>
        <dbReference type="ChEBI" id="CHEBI:15378"/>
        <dbReference type="ChEBI" id="CHEBI:16892"/>
        <dbReference type="ChEBI" id="CHEBI:17957"/>
        <dbReference type="ChEBI" id="CHEBI:18385"/>
        <dbReference type="EC" id="3.5.99.2"/>
    </reaction>
</comment>
<organism evidence="3 4">
    <name type="scientific">Leeuwenhoekiella aestuarii</name>
    <dbReference type="NCBI Taxonomy" id="2249426"/>
    <lineage>
        <taxon>Bacteria</taxon>
        <taxon>Pseudomonadati</taxon>
        <taxon>Bacteroidota</taxon>
        <taxon>Flavobacteriia</taxon>
        <taxon>Flavobacteriales</taxon>
        <taxon>Flavobacteriaceae</taxon>
        <taxon>Leeuwenhoekiella</taxon>
    </lineage>
</organism>
<comment type="similarity">
    <text evidence="1">Belongs to the TenA family.</text>
</comment>
<dbReference type="GO" id="GO:0050334">
    <property type="term" value="F:thiaminase activity"/>
    <property type="evidence" value="ECO:0007669"/>
    <property type="project" value="UniProtKB-EC"/>
</dbReference>
<keyword evidence="1" id="KW-0784">Thiamine biosynthesis</keyword>
<dbReference type="PANTHER" id="PTHR43198">
    <property type="entry name" value="BIFUNCTIONAL TH2 PROTEIN"/>
    <property type="match status" value="1"/>
</dbReference>
<reference evidence="3 4" key="1">
    <citation type="submission" date="2018-07" db="EMBL/GenBank/DDBJ databases">
        <title>Leeuwenhoekiella genomics.</title>
        <authorList>
            <person name="Tahon G."/>
            <person name="Willems A."/>
        </authorList>
    </citation>
    <scope>NUCLEOTIDE SEQUENCE [LARGE SCALE GENOMIC DNA]</scope>
    <source>
        <strain evidence="3 4">R-50232</strain>
    </source>
</reference>
<dbReference type="InterPro" id="IPR004305">
    <property type="entry name" value="Thiaminase-2/PQQC"/>
</dbReference>
<dbReference type="EC" id="3.5.99.2" evidence="1"/>
<dbReference type="GO" id="GO:0009228">
    <property type="term" value="P:thiamine biosynthetic process"/>
    <property type="evidence" value="ECO:0007669"/>
    <property type="project" value="UniProtKB-KW"/>
</dbReference>
<evidence type="ECO:0000313" key="3">
    <source>
        <dbReference type="EMBL" id="RXG12531.1"/>
    </source>
</evidence>
<comment type="caution">
    <text evidence="3">The sequence shown here is derived from an EMBL/GenBank/DDBJ whole genome shotgun (WGS) entry which is preliminary data.</text>
</comment>
<dbReference type="Pfam" id="PF03070">
    <property type="entry name" value="TENA_THI-4"/>
    <property type="match status" value="1"/>
</dbReference>
<dbReference type="CDD" id="cd19365">
    <property type="entry name" value="TenA_C-like"/>
    <property type="match status" value="1"/>
</dbReference>
<dbReference type="InterPro" id="IPR027574">
    <property type="entry name" value="Thiaminase_II"/>
</dbReference>
<name>A0A4Q0NRG8_9FLAO</name>
<dbReference type="InterPro" id="IPR050967">
    <property type="entry name" value="Thiamine_Salvage_TenA"/>
</dbReference>
<dbReference type="AlphaFoldDB" id="A0A4Q0NRG8"/>
<comment type="function">
    <text evidence="1">Catalyzes an amino-pyrimidine hydrolysis reaction at the C5' of the pyrimidine moiety of thiamine compounds, a reaction that is part of a thiamine salvage pathway.</text>
</comment>
<keyword evidence="1" id="KW-0378">Hydrolase</keyword>
<dbReference type="OrthoDB" id="34166at2"/>
<dbReference type="Gene3D" id="1.20.910.10">
    <property type="entry name" value="Heme oxygenase-like"/>
    <property type="match status" value="1"/>
</dbReference>
<proteinExistence type="inferred from homology"/>
<keyword evidence="4" id="KW-1185">Reference proteome</keyword>
<comment type="catalytic activity">
    <reaction evidence="1">
        <text>4-amino-5-aminomethyl-2-methylpyrimidine + H2O = 4-amino-5-hydroxymethyl-2-methylpyrimidine + NH4(+)</text>
        <dbReference type="Rhea" id="RHEA:31799"/>
        <dbReference type="ChEBI" id="CHEBI:15377"/>
        <dbReference type="ChEBI" id="CHEBI:16892"/>
        <dbReference type="ChEBI" id="CHEBI:28938"/>
        <dbReference type="ChEBI" id="CHEBI:63416"/>
        <dbReference type="EC" id="3.5.99.2"/>
    </reaction>
</comment>
<sequence length="217" mass="25262">MKWSETTWRRIQPIYSKILDMPFIKQLTDGSLPLEQFQYYIRQDSAYLENFGRALSLIAARAHEVEDILSFSRFAEGAIVVENALHESFFKEYNIEKNTEISPVTHHYTHYLKSTAALDQVEVAMAAVLPCFWIYKAVGDVIYNNQSDLENPYKKWIETYSGEEFEILVNQAINTCDRVAATCTTAQQERMHEAFLAATKLEFMFWDSASNLRKWPF</sequence>
<dbReference type="GO" id="GO:0005829">
    <property type="term" value="C:cytosol"/>
    <property type="evidence" value="ECO:0007669"/>
    <property type="project" value="TreeGrafter"/>
</dbReference>
<dbReference type="Proteomes" id="UP000289821">
    <property type="component" value="Unassembled WGS sequence"/>
</dbReference>